<reference evidence="6 8" key="1">
    <citation type="submission" date="2018-04" db="EMBL/GenBank/DDBJ databases">
        <title>Draft Genomic Sequencing Of Potential Extraintestinal Pathogenic Escherichia coli B8S56 Isolated from Retail Chicken Skin.</title>
        <authorList>
            <person name="Xu A."/>
            <person name="Tilman S."/>
            <person name="Wisser-Parker K."/>
            <person name="Scullen O.J."/>
            <person name="Sommers C."/>
        </authorList>
    </citation>
    <scope>NUCLEOTIDE SEQUENCE [LARGE SCALE GENOMIC DNA]</scope>
    <source>
        <strain evidence="6 8">B8S56</strain>
    </source>
</reference>
<keyword evidence="5" id="KW-0472">Membrane</keyword>
<dbReference type="AlphaFoldDB" id="A0A2U2UQI9"/>
<dbReference type="EMBL" id="QEMT01000086">
    <property type="protein sequence ID" value="PWH53301.1"/>
    <property type="molecule type" value="Genomic_DNA"/>
</dbReference>
<dbReference type="GO" id="GO:0019856">
    <property type="term" value="P:pyrimidine nucleobase biosynthetic process"/>
    <property type="evidence" value="ECO:0007669"/>
    <property type="project" value="InterPro"/>
</dbReference>
<dbReference type="RefSeq" id="WP_088459633.1">
    <property type="nucleotide sequence ID" value="NZ_AP024112.1"/>
</dbReference>
<evidence type="ECO:0000313" key="6">
    <source>
        <dbReference type="EMBL" id="PWH53301.1"/>
    </source>
</evidence>
<dbReference type="EMBL" id="VHKY01000002">
    <property type="protein sequence ID" value="TZE50753.1"/>
    <property type="molecule type" value="Genomic_DNA"/>
</dbReference>
<keyword evidence="5" id="KW-0812">Transmembrane</keyword>
<evidence type="ECO:0000256" key="5">
    <source>
        <dbReference type="SAM" id="Phobius"/>
    </source>
</evidence>
<name>A0A2U2UQI9_ECOLX</name>
<comment type="caution">
    <text evidence="6">The sequence shown here is derived from an EMBL/GenBank/DDBJ whole genome shotgun (WGS) entry which is preliminary data.</text>
</comment>
<dbReference type="Proteomes" id="UP000324120">
    <property type="component" value="Unassembled WGS sequence"/>
</dbReference>
<accession>A0A2U2UQI9</accession>
<evidence type="ECO:0000256" key="4">
    <source>
        <dbReference type="ARBA" id="ARBA00030895"/>
    </source>
</evidence>
<protein>
    <recommendedName>
        <fullName evidence="1">pyr operon leader peptide</fullName>
    </recommendedName>
    <alternativeName>
        <fullName evidence="4">pyrBI operon attenuator</fullName>
    </alternativeName>
</protein>
<keyword evidence="5" id="KW-1133">Transmembrane helix</keyword>
<evidence type="ECO:0000313" key="9">
    <source>
        <dbReference type="Proteomes" id="UP000324120"/>
    </source>
</evidence>
<keyword evidence="2" id="KW-0428">Leader peptide</keyword>
<evidence type="ECO:0000256" key="3">
    <source>
        <dbReference type="ARBA" id="ARBA00022975"/>
    </source>
</evidence>
<dbReference type="Pfam" id="PF08052">
    <property type="entry name" value="PyrBI_leader"/>
    <property type="match status" value="1"/>
</dbReference>
<organism evidence="6 8">
    <name type="scientific">Escherichia coli</name>
    <dbReference type="NCBI Taxonomy" id="562"/>
    <lineage>
        <taxon>Bacteria</taxon>
        <taxon>Pseudomonadati</taxon>
        <taxon>Pseudomonadota</taxon>
        <taxon>Gammaproteobacteria</taxon>
        <taxon>Enterobacterales</taxon>
        <taxon>Enterobacteriaceae</taxon>
        <taxon>Escherichia</taxon>
    </lineage>
</organism>
<evidence type="ECO:0000313" key="8">
    <source>
        <dbReference type="Proteomes" id="UP000245761"/>
    </source>
</evidence>
<reference evidence="7 9" key="2">
    <citation type="submission" date="2019-06" db="EMBL/GenBank/DDBJ databases">
        <title>The presence and diversity of blaCTX-M among Escherichia coli from urban wastewater and feedlot cattle, in Alberta, Canada.</title>
        <authorList>
            <person name="Cormier A.C."/>
            <person name="Chalmer G."/>
            <person name="Cook S.R."/>
            <person name="Zaheer R."/>
            <person name="Hannon S.J."/>
            <person name="Booker C.W."/>
            <person name="Read R."/>
            <person name="Gow S.P."/>
            <person name="Mcallister T.A."/>
            <person name="Boerlin P."/>
        </authorList>
    </citation>
    <scope>NUCLEOTIDE SEQUENCE [LARGE SCALE GENOMIC DNA]</scope>
    <source>
        <strain evidence="7 9">347</strain>
    </source>
</reference>
<keyword evidence="3" id="KW-0665">Pyrimidine biosynthesis</keyword>
<evidence type="ECO:0000256" key="2">
    <source>
        <dbReference type="ARBA" id="ARBA00022623"/>
    </source>
</evidence>
<sequence length="53" mass="5946">MPDNVPGGSIVKRVRYNVSPRLKSDTGLVFYSRCLIYSLGPSFEGLFLLGIRR</sequence>
<feature type="transmembrane region" description="Helical" evidence="5">
    <location>
        <begin position="30"/>
        <end position="51"/>
    </location>
</feature>
<gene>
    <name evidence="6" type="ORF">DD762_26420</name>
    <name evidence="7" type="ORF">FKO60_04785</name>
</gene>
<dbReference type="InterPro" id="IPR012602">
    <property type="entry name" value="PyrBI_leader"/>
</dbReference>
<evidence type="ECO:0000256" key="1">
    <source>
        <dbReference type="ARBA" id="ARBA00016561"/>
    </source>
</evidence>
<proteinExistence type="predicted"/>
<evidence type="ECO:0000313" key="7">
    <source>
        <dbReference type="EMBL" id="TZE50753.1"/>
    </source>
</evidence>
<dbReference type="GO" id="GO:0006221">
    <property type="term" value="P:pyrimidine nucleotide biosynthetic process"/>
    <property type="evidence" value="ECO:0007669"/>
    <property type="project" value="UniProtKB-KW"/>
</dbReference>
<dbReference type="Proteomes" id="UP000245761">
    <property type="component" value="Unassembled WGS sequence"/>
</dbReference>